<gene>
    <name evidence="1" type="ORF">F6B93_12160</name>
</gene>
<evidence type="ECO:0000313" key="2">
    <source>
        <dbReference type="Proteomes" id="UP000682202"/>
    </source>
</evidence>
<dbReference type="EMBL" id="CP046600">
    <property type="protein sequence ID" value="QUR67754.1"/>
    <property type="molecule type" value="Genomic_DNA"/>
</dbReference>
<organism evidence="1 2">
    <name type="scientific">Mycobacterium spongiae</name>
    <dbReference type="NCBI Taxonomy" id="886343"/>
    <lineage>
        <taxon>Bacteria</taxon>
        <taxon>Bacillati</taxon>
        <taxon>Actinomycetota</taxon>
        <taxon>Actinomycetes</taxon>
        <taxon>Mycobacteriales</taxon>
        <taxon>Mycobacteriaceae</taxon>
        <taxon>Mycobacterium</taxon>
    </lineage>
</organism>
<reference evidence="1" key="1">
    <citation type="submission" date="2019-12" db="EMBL/GenBank/DDBJ databases">
        <title>Mycobacterium spongiae sp. nov.</title>
        <authorList>
            <person name="Stinear T."/>
        </authorList>
    </citation>
    <scope>NUCLEOTIDE SEQUENCE</scope>
    <source>
        <strain evidence="1">FSD4b-SM</strain>
    </source>
</reference>
<accession>A0A975PXF2</accession>
<dbReference type="RefSeq" id="WP_211695327.1">
    <property type="nucleotide sequence ID" value="NZ_CP046600.1"/>
</dbReference>
<keyword evidence="2" id="KW-1185">Reference proteome</keyword>
<name>A0A975PXF2_9MYCO</name>
<dbReference type="KEGG" id="mspg:F6B93_12160"/>
<proteinExistence type="predicted"/>
<dbReference type="Proteomes" id="UP000682202">
    <property type="component" value="Chromosome"/>
</dbReference>
<dbReference type="AlphaFoldDB" id="A0A975PXF2"/>
<sequence>MAALIPYHCLITTFSTSNLVAGNFGADLCGPNLSRSLPRHDSDRGYSGVALLAAGGRLPANTKHAQRLIALIDGETWKPGQSALHALWPGGAR</sequence>
<protein>
    <submittedName>
        <fullName evidence="1">Uncharacterized protein</fullName>
    </submittedName>
</protein>
<evidence type="ECO:0000313" key="1">
    <source>
        <dbReference type="EMBL" id="QUR67754.1"/>
    </source>
</evidence>